<dbReference type="Proteomes" id="UP000793456">
    <property type="component" value="Chromosome XVIII"/>
</dbReference>
<evidence type="ECO:0000313" key="2">
    <source>
        <dbReference type="Proteomes" id="UP000793456"/>
    </source>
</evidence>
<gene>
    <name evidence="1" type="ORF">E3U43_011639</name>
</gene>
<sequence>MSLSDGNTNQDEECTATQAGGRPESVCEDAGGMRGSLEPAECSGLPHCNTKPAGRLEVEGEEVDEEEKEGCRSRENSPERTRQSYSDAVTDALLPKQHSSSQEG</sequence>
<comment type="caution">
    <text evidence="1">The sequence shown here is derived from an EMBL/GenBank/DDBJ whole genome shotgun (WGS) entry which is preliminary data.</text>
</comment>
<proteinExistence type="predicted"/>
<organism evidence="1 2">
    <name type="scientific">Larimichthys crocea</name>
    <name type="common">Large yellow croaker</name>
    <name type="synonym">Pseudosciaena crocea</name>
    <dbReference type="NCBI Taxonomy" id="215358"/>
    <lineage>
        <taxon>Eukaryota</taxon>
        <taxon>Metazoa</taxon>
        <taxon>Chordata</taxon>
        <taxon>Craniata</taxon>
        <taxon>Vertebrata</taxon>
        <taxon>Euteleostomi</taxon>
        <taxon>Actinopterygii</taxon>
        <taxon>Neopterygii</taxon>
        <taxon>Teleostei</taxon>
        <taxon>Neoteleostei</taxon>
        <taxon>Acanthomorphata</taxon>
        <taxon>Eupercaria</taxon>
        <taxon>Sciaenidae</taxon>
        <taxon>Larimichthys</taxon>
    </lineage>
</organism>
<accession>A0ACD3QLE5</accession>
<reference evidence="1" key="1">
    <citation type="submission" date="2018-11" db="EMBL/GenBank/DDBJ databases">
        <title>The sequence and de novo assembly of Larimichthys crocea genome using PacBio and Hi-C technologies.</title>
        <authorList>
            <person name="Xu P."/>
            <person name="Chen B."/>
            <person name="Zhou Z."/>
            <person name="Ke Q."/>
            <person name="Wu Y."/>
            <person name="Bai H."/>
            <person name="Pu F."/>
        </authorList>
    </citation>
    <scope>NUCLEOTIDE SEQUENCE</scope>
    <source>
        <tissue evidence="1">Muscle</tissue>
    </source>
</reference>
<evidence type="ECO:0000313" key="1">
    <source>
        <dbReference type="EMBL" id="TMS07546.1"/>
    </source>
</evidence>
<protein>
    <submittedName>
        <fullName evidence="1">Uncharacterized protein</fullName>
    </submittedName>
</protein>
<keyword evidence="2" id="KW-1185">Reference proteome</keyword>
<name>A0ACD3QLE5_LARCR</name>
<dbReference type="EMBL" id="CM011691">
    <property type="protein sequence ID" value="TMS07546.1"/>
    <property type="molecule type" value="Genomic_DNA"/>
</dbReference>